<protein>
    <recommendedName>
        <fullName evidence="2">TOD1/MUCI70 glycosyltransferase-like domain-containing protein</fullName>
    </recommendedName>
</protein>
<feature type="chain" id="PRO_5029866852" description="TOD1/MUCI70 glycosyltransferase-like domain-containing protein" evidence="1">
    <location>
        <begin position="20"/>
        <end position="390"/>
    </location>
</feature>
<dbReference type="EMBL" id="LR746271">
    <property type="protein sequence ID" value="CAA7401088.1"/>
    <property type="molecule type" value="Genomic_DNA"/>
</dbReference>
<dbReference type="AlphaFoldDB" id="A0A7I8KVG2"/>
<dbReference type="InterPro" id="IPR048354">
    <property type="entry name" value="TOD1_MUCI70_glycTrfase_dom"/>
</dbReference>
<gene>
    <name evidence="3" type="ORF">SI8410_08011766</name>
</gene>
<dbReference type="PANTHER" id="PTHR12956">
    <property type="entry name" value="ALKALINE CERAMIDASE-RELATED"/>
    <property type="match status" value="1"/>
</dbReference>
<feature type="domain" description="TOD1/MUCI70 glycosyltransferase-like" evidence="2">
    <location>
        <begin position="67"/>
        <end position="357"/>
    </location>
</feature>
<dbReference type="OrthoDB" id="1905162at2759"/>
<keyword evidence="4" id="KW-1185">Reference proteome</keyword>
<evidence type="ECO:0000313" key="4">
    <source>
        <dbReference type="Proteomes" id="UP000663760"/>
    </source>
</evidence>
<dbReference type="InterPro" id="IPR006852">
    <property type="entry name" value="TOD1_MUCI70"/>
</dbReference>
<evidence type="ECO:0000313" key="3">
    <source>
        <dbReference type="EMBL" id="CAA7401088.1"/>
    </source>
</evidence>
<dbReference type="PANTHER" id="PTHR12956:SF27">
    <property type="entry name" value="TRANSMEMBRANE PROTEIN"/>
    <property type="match status" value="1"/>
</dbReference>
<keyword evidence="1" id="KW-0732">Signal</keyword>
<evidence type="ECO:0000259" key="2">
    <source>
        <dbReference type="Pfam" id="PF04765"/>
    </source>
</evidence>
<sequence length="390" mass="45980">MVLILLLFLFILLSRMLYQYKRYILMEYLISNLSMSPNHLSCQIDFLESVDHIIEPTDYMNVSQFSLEYIDDENSHERDIYKPRFGGHQTLKERENSFYARNETLHCGFIKGPKGFPTAGFDLNKKDQDYMHSCKVVVSSCIFGSSDYLRRPTRSKVCFVMFLDELTMSQLASEGTAPDERGNIGLWRIIIVRNLPYTDVRKAGKVPKFFYSIWIDSKMRLNADPLLILEYFLWRKRSEYAISIHYDRRCVWEEVLQNKRLNKYNHTAIDEQFMFYQSDGLVRFDDSDKNTPLPSYVPEGSFIARAHTPMSNLFSCLWFNEVDRFTSRDQLSFGYTFLKFRRMNPEREFRLSMFQVVDDDDDDDDDDDELSLAIYIILPQISSLCVVGGW</sequence>
<reference evidence="3" key="1">
    <citation type="submission" date="2020-02" db="EMBL/GenBank/DDBJ databases">
        <authorList>
            <person name="Scholz U."/>
            <person name="Mascher M."/>
            <person name="Fiebig A."/>
        </authorList>
    </citation>
    <scope>NUCLEOTIDE SEQUENCE</scope>
</reference>
<proteinExistence type="predicted"/>
<name>A0A7I8KVG2_SPIIN</name>
<dbReference type="Proteomes" id="UP000663760">
    <property type="component" value="Chromosome 8"/>
</dbReference>
<feature type="signal peptide" evidence="1">
    <location>
        <begin position="1"/>
        <end position="19"/>
    </location>
</feature>
<evidence type="ECO:0000256" key="1">
    <source>
        <dbReference type="SAM" id="SignalP"/>
    </source>
</evidence>
<accession>A0A7I8KVG2</accession>
<organism evidence="3 4">
    <name type="scientific">Spirodela intermedia</name>
    <name type="common">Intermediate duckweed</name>
    <dbReference type="NCBI Taxonomy" id="51605"/>
    <lineage>
        <taxon>Eukaryota</taxon>
        <taxon>Viridiplantae</taxon>
        <taxon>Streptophyta</taxon>
        <taxon>Embryophyta</taxon>
        <taxon>Tracheophyta</taxon>
        <taxon>Spermatophyta</taxon>
        <taxon>Magnoliopsida</taxon>
        <taxon>Liliopsida</taxon>
        <taxon>Araceae</taxon>
        <taxon>Lemnoideae</taxon>
        <taxon>Spirodela</taxon>
    </lineage>
</organism>
<dbReference type="Pfam" id="PF04765">
    <property type="entry name" value="TOD1_MUCI70"/>
    <property type="match status" value="1"/>
</dbReference>